<dbReference type="AlphaFoldDB" id="A0A1E5QBV3"/>
<evidence type="ECO:0008006" key="3">
    <source>
        <dbReference type="Google" id="ProtNLM"/>
    </source>
</evidence>
<gene>
    <name evidence="1" type="ORF">BEN30_02630</name>
</gene>
<dbReference type="InterPro" id="IPR002321">
    <property type="entry name" value="Cyt_c_II"/>
</dbReference>
<dbReference type="Proteomes" id="UP000095347">
    <property type="component" value="Unassembled WGS sequence"/>
</dbReference>
<dbReference type="InterPro" id="IPR010980">
    <property type="entry name" value="Cyt_c/b562"/>
</dbReference>
<dbReference type="STRING" id="28181.BEN30_02630"/>
<organism evidence="1 2">
    <name type="scientific">Magnetovibrio blakemorei</name>
    <dbReference type="NCBI Taxonomy" id="28181"/>
    <lineage>
        <taxon>Bacteria</taxon>
        <taxon>Pseudomonadati</taxon>
        <taxon>Pseudomonadota</taxon>
        <taxon>Alphaproteobacteria</taxon>
        <taxon>Rhodospirillales</taxon>
        <taxon>Magnetovibrionaceae</taxon>
        <taxon>Magnetovibrio</taxon>
    </lineage>
</organism>
<dbReference type="SUPFAM" id="SSF47175">
    <property type="entry name" value="Cytochromes"/>
    <property type="match status" value="1"/>
</dbReference>
<name>A0A1E5QBV3_9PROT</name>
<keyword evidence="2" id="KW-1185">Reference proteome</keyword>
<dbReference type="EMBL" id="MCGG01000004">
    <property type="protein sequence ID" value="OEJ69550.1"/>
    <property type="molecule type" value="Genomic_DNA"/>
</dbReference>
<reference evidence="2" key="1">
    <citation type="submission" date="2016-07" db="EMBL/GenBank/DDBJ databases">
        <authorList>
            <person name="Florea S."/>
            <person name="Webb J.S."/>
            <person name="Jaromczyk J."/>
            <person name="Schardl C.L."/>
        </authorList>
    </citation>
    <scope>NUCLEOTIDE SEQUENCE [LARGE SCALE GENOMIC DNA]</scope>
    <source>
        <strain evidence="2">MV-1</strain>
    </source>
</reference>
<sequence length="166" mass="17883">MKKSALRLALPALLIGVSIIVLVPGGAKGHEGAKGIVFERMEHMKALAASMKALAPFAFGEAVFDGGEVARLAETISARTGQEMVRLFPKDSFDTTSEANPAIWQRWDQFERLAEDAQKQAKALAQAALVKTTVGANFMRLAGACKSCHIEFRQEKAKTQQGAGRP</sequence>
<dbReference type="GO" id="GO:0020037">
    <property type="term" value="F:heme binding"/>
    <property type="evidence" value="ECO:0007669"/>
    <property type="project" value="InterPro"/>
</dbReference>
<comment type="caution">
    <text evidence="1">The sequence shown here is derived from an EMBL/GenBank/DDBJ whole genome shotgun (WGS) entry which is preliminary data.</text>
</comment>
<dbReference type="GO" id="GO:0009055">
    <property type="term" value="F:electron transfer activity"/>
    <property type="evidence" value="ECO:0007669"/>
    <property type="project" value="InterPro"/>
</dbReference>
<dbReference type="GO" id="GO:0022900">
    <property type="term" value="P:electron transport chain"/>
    <property type="evidence" value="ECO:0007669"/>
    <property type="project" value="InterPro"/>
</dbReference>
<protein>
    <recommendedName>
        <fullName evidence="3">Cytochrome c</fullName>
    </recommendedName>
</protein>
<dbReference type="RefSeq" id="WP_069956475.1">
    <property type="nucleotide sequence ID" value="NZ_MCGG01000004.1"/>
</dbReference>
<dbReference type="GO" id="GO:0005506">
    <property type="term" value="F:iron ion binding"/>
    <property type="evidence" value="ECO:0007669"/>
    <property type="project" value="InterPro"/>
</dbReference>
<proteinExistence type="predicted"/>
<evidence type="ECO:0000313" key="2">
    <source>
        <dbReference type="Proteomes" id="UP000095347"/>
    </source>
</evidence>
<dbReference type="PROSITE" id="PS51009">
    <property type="entry name" value="CYTCII"/>
    <property type="match status" value="1"/>
</dbReference>
<dbReference type="OrthoDB" id="8115790at2"/>
<evidence type="ECO:0000313" key="1">
    <source>
        <dbReference type="EMBL" id="OEJ69550.1"/>
    </source>
</evidence>
<accession>A0A1E5QBV3</accession>
<dbReference type="Pfam" id="PF01322">
    <property type="entry name" value="Cytochrom_C_2"/>
    <property type="match status" value="1"/>
</dbReference>
<dbReference type="Gene3D" id="1.20.120.10">
    <property type="entry name" value="Cytochrome c/b562"/>
    <property type="match status" value="1"/>
</dbReference>